<dbReference type="SUPFAM" id="SSF53927">
    <property type="entry name" value="Cytidine deaminase-like"/>
    <property type="match status" value="1"/>
</dbReference>
<gene>
    <name evidence="3" type="primary">fdhD</name>
    <name evidence="4" type="ORF">HNQ77_002404</name>
</gene>
<proteinExistence type="inferred from homology"/>
<comment type="caution">
    <text evidence="3">Lacks conserved residue(s) required for the propagation of feature annotation.</text>
</comment>
<feature type="active site" description="Cysteine persulfide intermediate" evidence="3">
    <location>
        <position position="147"/>
    </location>
</feature>
<sequence>MTLSNRSTEQGARSTSQTVVNRFIGDQVHPVTDTLAVEEPLELQLAYGPSSSRRVKSISVTMRTPGHDFELAAGFLLTEGIVGDSADISEISYVVGSANEVRLTPPAPNAIVLPYQPERNVVRVELAADVAVSMANLERNFYTTSSCGICGKASLLALRTVCPPRAANSLKVAANLLYSLPDRLRAGQDVFERTGGLHASGLFDSDGDLHAIREDVGRHNAVDKLIGAEFLADRTPLRDRILLLSGRASFELLQKALMGGIPMVVSVGAPSSLAVQVAKEFDITLIGFLRGDHFNVYNGTERISGAIAK</sequence>
<dbReference type="Gene3D" id="3.10.20.10">
    <property type="match status" value="1"/>
</dbReference>
<dbReference type="PANTHER" id="PTHR30592">
    <property type="entry name" value="FORMATE DEHYDROGENASE"/>
    <property type="match status" value="1"/>
</dbReference>
<dbReference type="GO" id="GO:0005737">
    <property type="term" value="C:cytoplasm"/>
    <property type="evidence" value="ECO:0007669"/>
    <property type="project" value="UniProtKB-SubCell"/>
</dbReference>
<dbReference type="AlphaFoldDB" id="A0A841JSR3"/>
<name>A0A841JSR3_9BACT</name>
<keyword evidence="2 3" id="KW-0501">Molybdenum cofactor biosynthesis</keyword>
<accession>A0A841JSR3</accession>
<dbReference type="GO" id="GO:0016783">
    <property type="term" value="F:sulfurtransferase activity"/>
    <property type="evidence" value="ECO:0007669"/>
    <property type="project" value="InterPro"/>
</dbReference>
<comment type="caution">
    <text evidence="4">The sequence shown here is derived from an EMBL/GenBank/DDBJ whole genome shotgun (WGS) entry which is preliminary data.</text>
</comment>
<dbReference type="GO" id="GO:0097163">
    <property type="term" value="F:sulfur carrier activity"/>
    <property type="evidence" value="ECO:0007669"/>
    <property type="project" value="UniProtKB-UniRule"/>
</dbReference>
<dbReference type="RefSeq" id="WP_082125463.1">
    <property type="nucleotide sequence ID" value="NZ_JACHEK010000004.1"/>
</dbReference>
<reference evidence="4 5" key="1">
    <citation type="submission" date="2020-08" db="EMBL/GenBank/DDBJ databases">
        <title>Genomic Encyclopedia of Type Strains, Phase IV (KMG-IV): sequencing the most valuable type-strain genomes for metagenomic binning, comparative biology and taxonomic classification.</title>
        <authorList>
            <person name="Goeker M."/>
        </authorList>
    </citation>
    <scope>NUCLEOTIDE SEQUENCE [LARGE SCALE GENOMIC DNA]</scope>
    <source>
        <strain evidence="4 5">DSM 103733</strain>
    </source>
</reference>
<evidence type="ECO:0000313" key="4">
    <source>
        <dbReference type="EMBL" id="MBB6144452.1"/>
    </source>
</evidence>
<dbReference type="Gene3D" id="3.40.140.10">
    <property type="entry name" value="Cytidine Deaminase, domain 2"/>
    <property type="match status" value="1"/>
</dbReference>
<dbReference type="PANTHER" id="PTHR30592:SF1">
    <property type="entry name" value="SULFUR CARRIER PROTEIN FDHD"/>
    <property type="match status" value="1"/>
</dbReference>
<comment type="subcellular location">
    <subcellularLocation>
        <location evidence="3">Cytoplasm</location>
    </subcellularLocation>
</comment>
<evidence type="ECO:0000256" key="3">
    <source>
        <dbReference type="HAMAP-Rule" id="MF_00187"/>
    </source>
</evidence>
<comment type="similarity">
    <text evidence="3">Belongs to the FdhD family.</text>
</comment>
<organism evidence="4 5">
    <name type="scientific">Silvibacterium bohemicum</name>
    <dbReference type="NCBI Taxonomy" id="1577686"/>
    <lineage>
        <taxon>Bacteria</taxon>
        <taxon>Pseudomonadati</taxon>
        <taxon>Acidobacteriota</taxon>
        <taxon>Terriglobia</taxon>
        <taxon>Terriglobales</taxon>
        <taxon>Acidobacteriaceae</taxon>
        <taxon>Silvibacterium</taxon>
    </lineage>
</organism>
<keyword evidence="1 3" id="KW-0963">Cytoplasm</keyword>
<evidence type="ECO:0000313" key="5">
    <source>
        <dbReference type="Proteomes" id="UP000538666"/>
    </source>
</evidence>
<dbReference type="NCBIfam" id="NF001943">
    <property type="entry name" value="PRK00724.1-2"/>
    <property type="match status" value="1"/>
</dbReference>
<dbReference type="InterPro" id="IPR003786">
    <property type="entry name" value="FdhD"/>
</dbReference>
<protein>
    <recommendedName>
        <fullName evidence="3">Sulfur carrier protein FdhD</fullName>
    </recommendedName>
</protein>
<dbReference type="Pfam" id="PF02634">
    <property type="entry name" value="FdhD-NarQ"/>
    <property type="match status" value="1"/>
</dbReference>
<evidence type="ECO:0000256" key="1">
    <source>
        <dbReference type="ARBA" id="ARBA00022490"/>
    </source>
</evidence>
<keyword evidence="5" id="KW-1185">Reference proteome</keyword>
<dbReference type="PIRSF" id="PIRSF015626">
    <property type="entry name" value="FdhD"/>
    <property type="match status" value="1"/>
</dbReference>
<dbReference type="EMBL" id="JACHEK010000004">
    <property type="protein sequence ID" value="MBB6144452.1"/>
    <property type="molecule type" value="Genomic_DNA"/>
</dbReference>
<dbReference type="Proteomes" id="UP000538666">
    <property type="component" value="Unassembled WGS sequence"/>
</dbReference>
<evidence type="ECO:0000256" key="2">
    <source>
        <dbReference type="ARBA" id="ARBA00023150"/>
    </source>
</evidence>
<dbReference type="HAMAP" id="MF_00187">
    <property type="entry name" value="FdhD"/>
    <property type="match status" value="1"/>
</dbReference>
<dbReference type="GO" id="GO:0006777">
    <property type="term" value="P:Mo-molybdopterin cofactor biosynthetic process"/>
    <property type="evidence" value="ECO:0007669"/>
    <property type="project" value="UniProtKB-UniRule"/>
</dbReference>
<dbReference type="InterPro" id="IPR016193">
    <property type="entry name" value="Cytidine_deaminase-like"/>
</dbReference>
<comment type="function">
    <text evidence="3">Required for formate dehydrogenase (FDH) activity. Acts as a sulfur carrier protein that transfers sulfur from IscS to the molybdenum cofactor prior to its insertion into FDH.</text>
</comment>